<dbReference type="Proteomes" id="UP001186974">
    <property type="component" value="Unassembled WGS sequence"/>
</dbReference>
<gene>
    <name evidence="1" type="ORF">LTS18_009974</name>
</gene>
<name>A0ACC3D006_9PEZI</name>
<proteinExistence type="predicted"/>
<dbReference type="EMBL" id="JAWDJW010009079">
    <property type="protein sequence ID" value="KAK3059825.1"/>
    <property type="molecule type" value="Genomic_DNA"/>
</dbReference>
<accession>A0ACC3D006</accession>
<organism evidence="1 2">
    <name type="scientific">Coniosporium uncinatum</name>
    <dbReference type="NCBI Taxonomy" id="93489"/>
    <lineage>
        <taxon>Eukaryota</taxon>
        <taxon>Fungi</taxon>
        <taxon>Dikarya</taxon>
        <taxon>Ascomycota</taxon>
        <taxon>Pezizomycotina</taxon>
        <taxon>Dothideomycetes</taxon>
        <taxon>Dothideomycetes incertae sedis</taxon>
        <taxon>Coniosporium</taxon>
    </lineage>
</organism>
<evidence type="ECO:0000313" key="1">
    <source>
        <dbReference type="EMBL" id="KAK3059825.1"/>
    </source>
</evidence>
<comment type="caution">
    <text evidence="1">The sequence shown here is derived from an EMBL/GenBank/DDBJ whole genome shotgun (WGS) entry which is preliminary data.</text>
</comment>
<sequence length="282" mass="29789">METPTFRAEVSPPLERDNASPFGNRSISPPKKSPSPPTDVTPLPPPSANAFRRGHKKAVSSLAFNTPANNSVEGGPRSALTRPVGFPQTPMTGTFGPGQARAGEHPVRQPRGPPNLEELVAAPTTKHEGSKNFATRQRRRAVHSLVRAGLERRVVRNGSAGSMTPVSEADMNFSLPSDNDSDSGRSGSGSGSLSGKASIGSLRAAANGAIGSERKQMQKGSMERMGSSELIGLGSTFVSPVQEKDGFDVKVEEVGRPVPGNRRKTPLLVLTNAAEKRMSSMF</sequence>
<evidence type="ECO:0000313" key="2">
    <source>
        <dbReference type="Proteomes" id="UP001186974"/>
    </source>
</evidence>
<protein>
    <submittedName>
        <fullName evidence="1">Uncharacterized protein</fullName>
    </submittedName>
</protein>
<keyword evidence="2" id="KW-1185">Reference proteome</keyword>
<reference evidence="1" key="1">
    <citation type="submission" date="2024-09" db="EMBL/GenBank/DDBJ databases">
        <title>Black Yeasts Isolated from many extreme environments.</title>
        <authorList>
            <person name="Coleine C."/>
            <person name="Stajich J.E."/>
            <person name="Selbmann L."/>
        </authorList>
    </citation>
    <scope>NUCLEOTIDE SEQUENCE</scope>
    <source>
        <strain evidence="1">CCFEE 5737</strain>
    </source>
</reference>